<dbReference type="InterPro" id="IPR036465">
    <property type="entry name" value="vWFA_dom_sf"/>
</dbReference>
<organism evidence="7">
    <name type="scientific">hydrothermal vent metagenome</name>
    <dbReference type="NCBI Taxonomy" id="652676"/>
    <lineage>
        <taxon>unclassified sequences</taxon>
        <taxon>metagenomes</taxon>
        <taxon>ecological metagenomes</taxon>
    </lineage>
</organism>
<gene>
    <name evidence="7" type="ORF">MNB_SV-15-716</name>
</gene>
<dbReference type="Pfam" id="PF00092">
    <property type="entry name" value="VWA"/>
    <property type="match status" value="1"/>
</dbReference>
<accession>A0A1W1EIG6</accession>
<dbReference type="PANTHER" id="PTHR22550:SF5">
    <property type="entry name" value="LEUCINE ZIPPER PROTEIN 4"/>
    <property type="match status" value="1"/>
</dbReference>
<keyword evidence="4 5" id="KW-0472">Membrane</keyword>
<dbReference type="SUPFAM" id="SSF53300">
    <property type="entry name" value="vWA-like"/>
    <property type="match status" value="1"/>
</dbReference>
<feature type="domain" description="VWFA" evidence="6">
    <location>
        <begin position="38"/>
        <end position="216"/>
    </location>
</feature>
<feature type="transmembrane region" description="Helical" evidence="5">
    <location>
        <begin position="234"/>
        <end position="252"/>
    </location>
</feature>
<dbReference type="Gene3D" id="3.40.50.410">
    <property type="entry name" value="von Willebrand factor, type A domain"/>
    <property type="match status" value="1"/>
</dbReference>
<keyword evidence="3 5" id="KW-1133">Transmembrane helix</keyword>
<evidence type="ECO:0000256" key="3">
    <source>
        <dbReference type="ARBA" id="ARBA00022989"/>
    </source>
</evidence>
<proteinExistence type="predicted"/>
<keyword evidence="1" id="KW-1003">Cell membrane</keyword>
<evidence type="ECO:0000256" key="2">
    <source>
        <dbReference type="ARBA" id="ARBA00022692"/>
    </source>
</evidence>
<protein>
    <submittedName>
        <fullName evidence="7">BatA (Bacteroides aerotolerance operon)</fullName>
    </submittedName>
</protein>
<dbReference type="PROSITE" id="PS50234">
    <property type="entry name" value="VWFA"/>
    <property type="match status" value="1"/>
</dbReference>
<dbReference type="SMART" id="SM00327">
    <property type="entry name" value="VWA"/>
    <property type="match status" value="1"/>
</dbReference>
<keyword evidence="2 5" id="KW-0812">Transmembrane</keyword>
<evidence type="ECO:0000256" key="1">
    <source>
        <dbReference type="ARBA" id="ARBA00022475"/>
    </source>
</evidence>
<sequence>MWDWEVWLKVVIFSLMIFAISKPFIYDTSTNQDKKGRDLILALDASGSMGQSGFDENDRFKNRFEITLELSQAFIKERFDDNMGVVIFGTFAYTTSPLTYDLASLSYLLSLTNVGIAGESTAIGDAIMQSIRTLSYGNAKNKVIILLSDGYHNAGKTSPQIAVEKAKELGIKIYTIGVGKKMDYDVALLQRIAKETNAKSYSAITSTQLSKIYEDINSLEPSPIRSESFLNQKLQIIYPLLAIIILLLLWIFRSEK</sequence>
<dbReference type="AlphaFoldDB" id="A0A1W1EIG6"/>
<evidence type="ECO:0000256" key="5">
    <source>
        <dbReference type="SAM" id="Phobius"/>
    </source>
</evidence>
<dbReference type="InterPro" id="IPR050768">
    <property type="entry name" value="UPF0353/GerABKA_families"/>
</dbReference>
<dbReference type="InterPro" id="IPR002035">
    <property type="entry name" value="VWF_A"/>
</dbReference>
<dbReference type="EMBL" id="FRYL01000015">
    <property type="protein sequence ID" value="SHO80668.1"/>
    <property type="molecule type" value="Genomic_DNA"/>
</dbReference>
<reference evidence="7" key="1">
    <citation type="submission" date="2016-10" db="EMBL/GenBank/DDBJ databases">
        <authorList>
            <person name="de Groot N.N."/>
        </authorList>
    </citation>
    <scope>NUCLEOTIDE SEQUENCE</scope>
</reference>
<feature type="transmembrane region" description="Helical" evidence="5">
    <location>
        <begin position="6"/>
        <end position="25"/>
    </location>
</feature>
<evidence type="ECO:0000313" key="7">
    <source>
        <dbReference type="EMBL" id="SHO80668.1"/>
    </source>
</evidence>
<evidence type="ECO:0000256" key="4">
    <source>
        <dbReference type="ARBA" id="ARBA00023136"/>
    </source>
</evidence>
<evidence type="ECO:0000259" key="6">
    <source>
        <dbReference type="PROSITE" id="PS50234"/>
    </source>
</evidence>
<name>A0A1W1EIG6_9ZZZZ</name>
<dbReference type="PANTHER" id="PTHR22550">
    <property type="entry name" value="SPORE GERMINATION PROTEIN"/>
    <property type="match status" value="1"/>
</dbReference>